<feature type="transmembrane region" description="Helical" evidence="2">
    <location>
        <begin position="50"/>
        <end position="67"/>
    </location>
</feature>
<keyword evidence="1 4" id="KW-0378">Hydrolase</keyword>
<dbReference type="SUPFAM" id="SSF81606">
    <property type="entry name" value="PP2C-like"/>
    <property type="match status" value="1"/>
</dbReference>
<dbReference type="RefSeq" id="WP_348260604.1">
    <property type="nucleotide sequence ID" value="NZ_CP121196.1"/>
</dbReference>
<feature type="transmembrane region" description="Helical" evidence="2">
    <location>
        <begin position="140"/>
        <end position="158"/>
    </location>
</feature>
<evidence type="ECO:0000313" key="4">
    <source>
        <dbReference type="EMBL" id="XBH15372.1"/>
    </source>
</evidence>
<keyword evidence="2" id="KW-0472">Membrane</keyword>
<dbReference type="AlphaFoldDB" id="A0AAU7DDH3"/>
<dbReference type="InterPro" id="IPR036457">
    <property type="entry name" value="PPM-type-like_dom_sf"/>
</dbReference>
<name>A0AAU7DDH3_9BACT</name>
<evidence type="ECO:0000259" key="3">
    <source>
        <dbReference type="SMART" id="SM00331"/>
    </source>
</evidence>
<sequence>MLAFDAQLTAAEVLRAFHHDEPFLFLGAAFNTVTLILIGLCIIRRKADGMLLSLAWFAHLYGIRLWINSELLHLSVPPTEFFHRLSAAVDYLVPVPAFIFFHFAGFLGKIGKVVTPIFVVLFLSISAGSMLFGTLPAFRIINNSVIACALVAVAFRWFRRMVHDRDSRVIGVGLLCFVLPSISDNIYGPSHIEPYGFAVLLACLGYVAARRTLQRDREYSEIQQELELARRMQLSLLPSSFPPSPSFNVAAKYVPMTSVAGDLYDFLLGDDRHAGLLIADVSGHGVPAALIASMVKMAATSQRAQAAHPAALMAGMNSALCGNTQGQYVTAAYVYLDAHARELHYSAAGHPPMLLLRNGAVIEIVENGMLLAAVEDASYDSKWVALQAGDRLLLYTDGLLEARNADGKLFGEESLVSELKRSAKLTPSETVDHLINAVQRWASVQDDDLTVLICDYLGNPDLAVAD</sequence>
<dbReference type="PANTHER" id="PTHR43156">
    <property type="entry name" value="STAGE II SPORULATION PROTEIN E-RELATED"/>
    <property type="match status" value="1"/>
</dbReference>
<feature type="transmembrane region" description="Helical" evidence="2">
    <location>
        <begin position="23"/>
        <end position="43"/>
    </location>
</feature>
<feature type="transmembrane region" description="Helical" evidence="2">
    <location>
        <begin position="113"/>
        <end position="134"/>
    </location>
</feature>
<dbReference type="Pfam" id="PF07228">
    <property type="entry name" value="SpoIIE"/>
    <property type="match status" value="1"/>
</dbReference>
<keyword evidence="2" id="KW-1133">Transmembrane helix</keyword>
<evidence type="ECO:0000256" key="2">
    <source>
        <dbReference type="SAM" id="Phobius"/>
    </source>
</evidence>
<keyword evidence="2" id="KW-0812">Transmembrane</keyword>
<dbReference type="InterPro" id="IPR052016">
    <property type="entry name" value="Bact_Sigma-Reg"/>
</dbReference>
<dbReference type="InterPro" id="IPR001932">
    <property type="entry name" value="PPM-type_phosphatase-like_dom"/>
</dbReference>
<accession>A0AAU7DDH3</accession>
<feature type="domain" description="PPM-type phosphatase" evidence="3">
    <location>
        <begin position="244"/>
        <end position="456"/>
    </location>
</feature>
<proteinExistence type="predicted"/>
<protein>
    <submittedName>
        <fullName evidence="4">PP2C family protein-serine/threonine phosphatase</fullName>
        <ecNumber evidence="4">3.1.3.16</ecNumber>
    </submittedName>
</protein>
<dbReference type="GO" id="GO:0004722">
    <property type="term" value="F:protein serine/threonine phosphatase activity"/>
    <property type="evidence" value="ECO:0007669"/>
    <property type="project" value="UniProtKB-EC"/>
</dbReference>
<feature type="transmembrane region" description="Helical" evidence="2">
    <location>
        <begin position="170"/>
        <end position="188"/>
    </location>
</feature>
<feature type="transmembrane region" description="Helical" evidence="2">
    <location>
        <begin position="194"/>
        <end position="213"/>
    </location>
</feature>
<dbReference type="EMBL" id="CP121196">
    <property type="protein sequence ID" value="XBH15372.1"/>
    <property type="molecule type" value="Genomic_DNA"/>
</dbReference>
<reference evidence="4" key="1">
    <citation type="submission" date="2023-03" db="EMBL/GenBank/DDBJ databases">
        <title>Edaphobacter sp.</title>
        <authorList>
            <person name="Huber K.J."/>
            <person name="Papendorf J."/>
            <person name="Pilke C."/>
            <person name="Bunk B."/>
            <person name="Sproeer C."/>
            <person name="Pester M."/>
        </authorList>
    </citation>
    <scope>NUCLEOTIDE SEQUENCE</scope>
    <source>
        <strain evidence="4">DSM 110680</strain>
    </source>
</reference>
<dbReference type="Gene3D" id="3.60.40.10">
    <property type="entry name" value="PPM-type phosphatase domain"/>
    <property type="match status" value="1"/>
</dbReference>
<organism evidence="4">
    <name type="scientific">Telmatobacter sp. DSM 110680</name>
    <dbReference type="NCBI Taxonomy" id="3036704"/>
    <lineage>
        <taxon>Bacteria</taxon>
        <taxon>Pseudomonadati</taxon>
        <taxon>Acidobacteriota</taxon>
        <taxon>Terriglobia</taxon>
        <taxon>Terriglobales</taxon>
        <taxon>Acidobacteriaceae</taxon>
        <taxon>Telmatobacter</taxon>
    </lineage>
</organism>
<dbReference type="EC" id="3.1.3.16" evidence="4"/>
<dbReference type="PANTHER" id="PTHR43156:SF2">
    <property type="entry name" value="STAGE II SPORULATION PROTEIN E"/>
    <property type="match status" value="1"/>
</dbReference>
<gene>
    <name evidence="4" type="ORF">P8935_12410</name>
</gene>
<evidence type="ECO:0000256" key="1">
    <source>
        <dbReference type="ARBA" id="ARBA00022801"/>
    </source>
</evidence>
<dbReference type="SMART" id="SM00331">
    <property type="entry name" value="PP2C_SIG"/>
    <property type="match status" value="1"/>
</dbReference>
<feature type="transmembrane region" description="Helical" evidence="2">
    <location>
        <begin position="87"/>
        <end position="106"/>
    </location>
</feature>